<dbReference type="Gene3D" id="2.60.120.200">
    <property type="match status" value="1"/>
</dbReference>
<dbReference type="InterPro" id="IPR013320">
    <property type="entry name" value="ConA-like_dom_sf"/>
</dbReference>
<organism evidence="8 9">
    <name type="scientific">Cavenderia fasciculata</name>
    <name type="common">Slime mold</name>
    <name type="synonym">Dictyostelium fasciculatum</name>
    <dbReference type="NCBI Taxonomy" id="261658"/>
    <lineage>
        <taxon>Eukaryota</taxon>
        <taxon>Amoebozoa</taxon>
        <taxon>Evosea</taxon>
        <taxon>Eumycetozoa</taxon>
        <taxon>Dictyostelia</taxon>
        <taxon>Acytosteliales</taxon>
        <taxon>Cavenderiaceae</taxon>
        <taxon>Cavenderia</taxon>
    </lineage>
</organism>
<proteinExistence type="inferred from homology"/>
<dbReference type="PANTHER" id="PTHR11929">
    <property type="entry name" value="ALPHA- 1,3 -FUCOSYLTRANSFERASE"/>
    <property type="match status" value="1"/>
</dbReference>
<keyword evidence="6" id="KW-0732">Signal</keyword>
<dbReference type="PANTHER" id="PTHR11929:SF237">
    <property type="entry name" value="FUCOSYLTRANSFERASE"/>
    <property type="match status" value="1"/>
</dbReference>
<dbReference type="GeneID" id="14865977"/>
<accession>F4QDR8</accession>
<keyword evidence="9" id="KW-1185">Reference proteome</keyword>
<dbReference type="RefSeq" id="XP_004350573.1">
    <property type="nucleotide sequence ID" value="XM_004350522.1"/>
</dbReference>
<dbReference type="EC" id="2.4.1.-" evidence="5"/>
<dbReference type="SUPFAM" id="SSF53756">
    <property type="entry name" value="UDP-Glycosyltransferase/glycogen phosphorylase"/>
    <property type="match status" value="1"/>
</dbReference>
<dbReference type="SUPFAM" id="SSF49899">
    <property type="entry name" value="Concanavalin A-like lectins/glucanases"/>
    <property type="match status" value="1"/>
</dbReference>
<dbReference type="Proteomes" id="UP000007797">
    <property type="component" value="Unassembled WGS sequence"/>
</dbReference>
<keyword evidence="4 5" id="KW-0808">Transferase</keyword>
<dbReference type="UniPathway" id="UPA00378"/>
<dbReference type="GO" id="GO:0046920">
    <property type="term" value="F:alpha-(1-&gt;3)-fucosyltransferase activity"/>
    <property type="evidence" value="ECO:0007669"/>
    <property type="project" value="TreeGrafter"/>
</dbReference>
<dbReference type="AlphaFoldDB" id="F4QDR8"/>
<evidence type="ECO:0000256" key="5">
    <source>
        <dbReference type="RuleBase" id="RU003832"/>
    </source>
</evidence>
<dbReference type="InterPro" id="IPR055270">
    <property type="entry name" value="Glyco_tran_10_C"/>
</dbReference>
<protein>
    <recommendedName>
        <fullName evidence="5">Fucosyltransferase</fullName>
        <ecNumber evidence="5">2.4.1.-</ecNumber>
    </recommendedName>
</protein>
<name>F4QDR8_CACFS</name>
<keyword evidence="5" id="KW-0812">Transmembrane</keyword>
<evidence type="ECO:0000256" key="6">
    <source>
        <dbReference type="SAM" id="SignalP"/>
    </source>
</evidence>
<evidence type="ECO:0000256" key="2">
    <source>
        <dbReference type="ARBA" id="ARBA00008919"/>
    </source>
</evidence>
<dbReference type="GO" id="GO:0032580">
    <property type="term" value="C:Golgi cisterna membrane"/>
    <property type="evidence" value="ECO:0007669"/>
    <property type="project" value="UniProtKB-SubCell"/>
</dbReference>
<evidence type="ECO:0000313" key="8">
    <source>
        <dbReference type="EMBL" id="EGG13865.1"/>
    </source>
</evidence>
<dbReference type="OrthoDB" id="427096at2759"/>
<comment type="pathway">
    <text evidence="1">Protein modification; protein glycosylation.</text>
</comment>
<reference evidence="9" key="1">
    <citation type="journal article" date="2011" name="Genome Res.">
        <title>Phylogeny-wide analysis of social amoeba genomes highlights ancient origins for complex intercellular communication.</title>
        <authorList>
            <person name="Heidel A.J."/>
            <person name="Lawal H.M."/>
            <person name="Felder M."/>
            <person name="Schilde C."/>
            <person name="Helps N.R."/>
            <person name="Tunggal B."/>
            <person name="Rivero F."/>
            <person name="John U."/>
            <person name="Schleicher M."/>
            <person name="Eichinger L."/>
            <person name="Platzer M."/>
            <person name="Noegel A.A."/>
            <person name="Schaap P."/>
            <person name="Gloeckner G."/>
        </authorList>
    </citation>
    <scope>NUCLEOTIDE SEQUENCE [LARGE SCALE GENOMIC DNA]</scope>
    <source>
        <strain evidence="9">SH3</strain>
    </source>
</reference>
<gene>
    <name evidence="8" type="primary">fut10</name>
    <name evidence="8" type="ORF">DFA_11626</name>
</gene>
<sequence length="625" mass="71857">MMTIINQSSIIIVILVVFIVLLSDQVVQCDMTVLFWCGFSWCGLGASKYTLPNYLGQEFTKDQCPVNCFFTGDKNRAAEVDAIMFEAQPMSIYGHEYLKPDKLPKLPPKEVGQTFIHFGYEHEDYFPFMDEPTFMWSMDLNMTFRQNCQVPTTFACSWGQLANGSINNFLNPPMPFLQKVPAAAFLAVNCGAGGAVFRNIYIQEMMKYTPIHCLGSCMHNMDLPPDDNPGPVWNDLGRAMNRKVHIFGRYRFSLAFENNNLTDYISEKVFTALLSGTLPIYMGAPNIDEFVPQNSIIKTSDFKSPKHLCDYINYLMNNETEYQKYFEWKKLPLPAHFIDKYDRCVFYSGDCALCKYLHKLKDMQANVTSAQLQGHRFVFGEPEWVAHSTRNLVVNRKTCIRLLPVSPKQVEGNFAFTAWINIESTGARKVFKIGNDSYIAIHKQHDGPISSRSSQQQQDQQQQAFQPNNMFLSFCVHNDCIISETPLKYGLWRHIGITVKQINDHMEETKLYIHGNLDTTQVASQNTFFKLDNMEIGCDQQESFFGKMDDIVIWTKELDEREIRKSMYKKYRGNEDGLSLYMTFNNIATPVEDYSSNRIDLVDPVAESEESALRDLDLRCCNWSD</sequence>
<dbReference type="InterPro" id="IPR001503">
    <property type="entry name" value="Glyco_trans_10"/>
</dbReference>
<evidence type="ECO:0000256" key="1">
    <source>
        <dbReference type="ARBA" id="ARBA00004922"/>
    </source>
</evidence>
<dbReference type="Pfam" id="PF00852">
    <property type="entry name" value="Glyco_transf_10"/>
    <property type="match status" value="1"/>
</dbReference>
<feature type="signal peptide" evidence="6">
    <location>
        <begin position="1"/>
        <end position="29"/>
    </location>
</feature>
<evidence type="ECO:0000313" key="9">
    <source>
        <dbReference type="Proteomes" id="UP000007797"/>
    </source>
</evidence>
<dbReference type="InterPro" id="IPR038577">
    <property type="entry name" value="GT10-like_C_sf"/>
</dbReference>
<dbReference type="Gene3D" id="3.40.50.11660">
    <property type="entry name" value="Glycosyl transferase family 10, C-terminal domain"/>
    <property type="match status" value="1"/>
</dbReference>
<keyword evidence="5" id="KW-0333">Golgi apparatus</keyword>
<comment type="subcellular location">
    <subcellularLocation>
        <location evidence="5">Golgi apparatus</location>
        <location evidence="5">Golgi stack membrane</location>
        <topology evidence="5">Single-pass type II membrane protein</topology>
    </subcellularLocation>
</comment>
<evidence type="ECO:0000259" key="7">
    <source>
        <dbReference type="Pfam" id="PF00852"/>
    </source>
</evidence>
<dbReference type="EMBL" id="GL883029">
    <property type="protein sequence ID" value="EGG13865.1"/>
    <property type="molecule type" value="Genomic_DNA"/>
</dbReference>
<keyword evidence="3 5" id="KW-0328">Glycosyltransferase</keyword>
<dbReference type="OMA" id="WINIEST"/>
<dbReference type="KEGG" id="dfa:DFA_11626"/>
<feature type="chain" id="PRO_5003320772" description="Fucosyltransferase" evidence="6">
    <location>
        <begin position="30"/>
        <end position="625"/>
    </location>
</feature>
<evidence type="ECO:0000256" key="4">
    <source>
        <dbReference type="ARBA" id="ARBA00022679"/>
    </source>
</evidence>
<dbReference type="Pfam" id="PF13385">
    <property type="entry name" value="Laminin_G_3"/>
    <property type="match status" value="1"/>
</dbReference>
<comment type="similarity">
    <text evidence="2 5">Belongs to the glycosyltransferase 10 family.</text>
</comment>
<feature type="domain" description="Fucosyltransferase C-terminal" evidence="7">
    <location>
        <begin position="183"/>
        <end position="366"/>
    </location>
</feature>
<evidence type="ECO:0000256" key="3">
    <source>
        <dbReference type="ARBA" id="ARBA00022676"/>
    </source>
</evidence>
<keyword evidence="5" id="KW-0472">Membrane</keyword>